<dbReference type="FunFam" id="3.30.160.60:FF:001573">
    <property type="entry name" value="Zinc finger protein 407"/>
    <property type="match status" value="1"/>
</dbReference>
<feature type="domain" description="C2H2-type" evidence="13">
    <location>
        <begin position="466"/>
        <end position="493"/>
    </location>
</feature>
<evidence type="ECO:0000256" key="3">
    <source>
        <dbReference type="ARBA" id="ARBA00022723"/>
    </source>
</evidence>
<feature type="domain" description="C2H2-type" evidence="13">
    <location>
        <begin position="382"/>
        <end position="409"/>
    </location>
</feature>
<dbReference type="Proteomes" id="UP000078200">
    <property type="component" value="Unassembled WGS sequence"/>
</dbReference>
<protein>
    <recommendedName>
        <fullName evidence="13">C2H2-type domain-containing protein</fullName>
    </recommendedName>
</protein>
<comment type="subcellular location">
    <subcellularLocation>
        <location evidence="1">Nucleus</location>
    </subcellularLocation>
</comment>
<evidence type="ECO:0000259" key="13">
    <source>
        <dbReference type="PROSITE" id="PS50157"/>
    </source>
</evidence>
<feature type="compositionally biased region" description="Basic and acidic residues" evidence="12">
    <location>
        <begin position="132"/>
        <end position="142"/>
    </location>
</feature>
<feature type="compositionally biased region" description="Polar residues" evidence="12">
    <location>
        <begin position="274"/>
        <end position="283"/>
    </location>
</feature>
<comment type="similarity">
    <text evidence="2">Belongs to the krueppel C2H2-type zinc-finger protein family.</text>
</comment>
<dbReference type="Pfam" id="PF12874">
    <property type="entry name" value="zf-met"/>
    <property type="match status" value="1"/>
</dbReference>
<feature type="domain" description="C2H2-type" evidence="13">
    <location>
        <begin position="494"/>
        <end position="521"/>
    </location>
</feature>
<accession>A0A1A9UR51</accession>
<dbReference type="PANTHER" id="PTHR47772:SF15">
    <property type="entry name" value="REDUCED EXPRESSION 2-RELATED"/>
    <property type="match status" value="1"/>
</dbReference>
<feature type="region of interest" description="Disordered" evidence="12">
    <location>
        <begin position="274"/>
        <end position="294"/>
    </location>
</feature>
<keyword evidence="7" id="KW-0805">Transcription regulation</keyword>
<dbReference type="GO" id="GO:0010468">
    <property type="term" value="P:regulation of gene expression"/>
    <property type="evidence" value="ECO:0007669"/>
    <property type="project" value="UniProtKB-ARBA"/>
</dbReference>
<dbReference type="Gene3D" id="3.30.160.60">
    <property type="entry name" value="Classic Zinc Finger"/>
    <property type="match status" value="6"/>
</dbReference>
<keyword evidence="6" id="KW-0862">Zinc</keyword>
<evidence type="ECO:0000256" key="11">
    <source>
        <dbReference type="PROSITE-ProRule" id="PRU00042"/>
    </source>
</evidence>
<feature type="domain" description="C2H2-type" evidence="13">
    <location>
        <begin position="410"/>
        <end position="437"/>
    </location>
</feature>
<dbReference type="PROSITE" id="PS50157">
    <property type="entry name" value="ZINC_FINGER_C2H2_2"/>
    <property type="match status" value="6"/>
</dbReference>
<evidence type="ECO:0000313" key="14">
    <source>
        <dbReference type="EnsemblMetazoa" id="GAUT012716-PA"/>
    </source>
</evidence>
<dbReference type="InterPro" id="IPR050636">
    <property type="entry name" value="C2H2-ZF_domain-containing"/>
</dbReference>
<dbReference type="FunFam" id="3.30.160.60:FF:000184">
    <property type="entry name" value="Zinc finger protein 333"/>
    <property type="match status" value="1"/>
</dbReference>
<dbReference type="InterPro" id="IPR036236">
    <property type="entry name" value="Znf_C2H2_sf"/>
</dbReference>
<evidence type="ECO:0000256" key="12">
    <source>
        <dbReference type="SAM" id="MobiDB-lite"/>
    </source>
</evidence>
<evidence type="ECO:0000256" key="7">
    <source>
        <dbReference type="ARBA" id="ARBA00023015"/>
    </source>
</evidence>
<sequence length="671" mass="75324">MCSMSLLCPLCAQTNFSSIDALRCSLIKAANGPLSCPICHELFLGLDKLTIHLFSHTTNLMNNIAMQEETPTAINKIASATTVGHSSSSLFALRKENEGKQLDLELNYENIHQSSSSSSSSSAAMVKQRSQQKNEEENQAKEQDEEEEEELMSGLNAEENLATCDICEFTFRNQNLRDMHIKLVHQNLPPQYSTLQSSCNINNTENDINGEQLNGGLDFKCHLCAKTFKMKGSLRVHLKVVHLVGLPYGNSTNKLNICDRIRLKAINITPTKFNNGNKQSTGPSLIRTPPSNNSNFNHNHRYQGENASIVFQPFPSSVLAQNISSIFPRDNSIESESESRVNSNPNSDSIRALTQNHESKELQLKSNNCNNSLSSLDNPKIWDCEVCSKSFTTKYFLKKHKRLHTGEMPYTCEICARTFTFQQSYHKHLLYHSDEKPHVCHTCGRAFKELSTLHNHERIHSGEKPFKCEVCGKSFRQRVSFLVHTRIHTGVMPYKCELCQKSFRYKVSQRTHKCQSSNEDGNKVATTLDDISENFIKAFLEENSSVSTSSQRITANNSLFKDAGEAAHFNHLQNSPTSAEIAEIIEKRQDVLLPIKIIDDIVAESCQKLGITANENCKSISDHNSISLSPTQQLQNMRLYSPQLITSDLNAFESDLTRFLLDSSESGASIL</sequence>
<feature type="domain" description="C2H2-type" evidence="13">
    <location>
        <begin position="438"/>
        <end position="465"/>
    </location>
</feature>
<dbReference type="VEuPathDB" id="VectorBase:GAUT012716"/>
<name>A0A1A9UR51_GLOAU</name>
<evidence type="ECO:0000256" key="9">
    <source>
        <dbReference type="ARBA" id="ARBA00023163"/>
    </source>
</evidence>
<dbReference type="PROSITE" id="PS00028">
    <property type="entry name" value="ZINC_FINGER_C2H2_1"/>
    <property type="match status" value="7"/>
</dbReference>
<dbReference type="STRING" id="7395.A0A1A9UR51"/>
<dbReference type="GO" id="GO:0003677">
    <property type="term" value="F:DNA binding"/>
    <property type="evidence" value="ECO:0007669"/>
    <property type="project" value="UniProtKB-KW"/>
</dbReference>
<feature type="region of interest" description="Disordered" evidence="12">
    <location>
        <begin position="111"/>
        <end position="153"/>
    </location>
</feature>
<feature type="domain" description="C2H2-type" evidence="13">
    <location>
        <begin position="219"/>
        <end position="247"/>
    </location>
</feature>
<evidence type="ECO:0000256" key="5">
    <source>
        <dbReference type="ARBA" id="ARBA00022771"/>
    </source>
</evidence>
<dbReference type="GO" id="GO:0005634">
    <property type="term" value="C:nucleus"/>
    <property type="evidence" value="ECO:0007669"/>
    <property type="project" value="UniProtKB-SubCell"/>
</dbReference>
<dbReference type="SMART" id="SM00355">
    <property type="entry name" value="ZnF_C2H2"/>
    <property type="match status" value="8"/>
</dbReference>
<keyword evidence="4" id="KW-0677">Repeat</keyword>
<evidence type="ECO:0000256" key="2">
    <source>
        <dbReference type="ARBA" id="ARBA00006991"/>
    </source>
</evidence>
<dbReference type="Pfam" id="PF00096">
    <property type="entry name" value="zf-C2H2"/>
    <property type="match status" value="3"/>
</dbReference>
<dbReference type="SUPFAM" id="SSF57667">
    <property type="entry name" value="beta-beta-alpha zinc fingers"/>
    <property type="match status" value="4"/>
</dbReference>
<dbReference type="PANTHER" id="PTHR47772">
    <property type="entry name" value="ZINC FINGER PROTEIN 200"/>
    <property type="match status" value="1"/>
</dbReference>
<evidence type="ECO:0000256" key="8">
    <source>
        <dbReference type="ARBA" id="ARBA00023125"/>
    </source>
</evidence>
<evidence type="ECO:0000256" key="6">
    <source>
        <dbReference type="ARBA" id="ARBA00022833"/>
    </source>
</evidence>
<dbReference type="EnsemblMetazoa" id="GAUT012716-RA">
    <property type="protein sequence ID" value="GAUT012716-PA"/>
    <property type="gene ID" value="GAUT012716"/>
</dbReference>
<dbReference type="FunFam" id="3.30.160.60:FF:000902">
    <property type="entry name" value="Zinc finger protein 445"/>
    <property type="match status" value="1"/>
</dbReference>
<keyword evidence="3" id="KW-0479">Metal-binding</keyword>
<dbReference type="InterPro" id="IPR013087">
    <property type="entry name" value="Znf_C2H2_type"/>
</dbReference>
<keyword evidence="8" id="KW-0238">DNA-binding</keyword>
<keyword evidence="9" id="KW-0804">Transcription</keyword>
<proteinExistence type="inferred from homology"/>
<keyword evidence="10" id="KW-0539">Nucleus</keyword>
<evidence type="ECO:0000256" key="10">
    <source>
        <dbReference type="ARBA" id="ARBA00023242"/>
    </source>
</evidence>
<evidence type="ECO:0000256" key="1">
    <source>
        <dbReference type="ARBA" id="ARBA00004123"/>
    </source>
</evidence>
<keyword evidence="15" id="KW-1185">Reference proteome</keyword>
<organism evidence="14 15">
    <name type="scientific">Glossina austeni</name>
    <name type="common">Savannah tsetse fly</name>
    <dbReference type="NCBI Taxonomy" id="7395"/>
    <lineage>
        <taxon>Eukaryota</taxon>
        <taxon>Metazoa</taxon>
        <taxon>Ecdysozoa</taxon>
        <taxon>Arthropoda</taxon>
        <taxon>Hexapoda</taxon>
        <taxon>Insecta</taxon>
        <taxon>Pterygota</taxon>
        <taxon>Neoptera</taxon>
        <taxon>Endopterygota</taxon>
        <taxon>Diptera</taxon>
        <taxon>Brachycera</taxon>
        <taxon>Muscomorpha</taxon>
        <taxon>Hippoboscoidea</taxon>
        <taxon>Glossinidae</taxon>
        <taxon>Glossina</taxon>
    </lineage>
</organism>
<keyword evidence="5 11" id="KW-0863">Zinc-finger</keyword>
<dbReference type="GO" id="GO:0008270">
    <property type="term" value="F:zinc ion binding"/>
    <property type="evidence" value="ECO:0007669"/>
    <property type="project" value="UniProtKB-KW"/>
</dbReference>
<dbReference type="FunFam" id="3.30.160.60:FF:003317">
    <property type="entry name" value="Zinc finger protein 322"/>
    <property type="match status" value="1"/>
</dbReference>
<evidence type="ECO:0000313" key="15">
    <source>
        <dbReference type="Proteomes" id="UP000078200"/>
    </source>
</evidence>
<evidence type="ECO:0000256" key="4">
    <source>
        <dbReference type="ARBA" id="ARBA00022737"/>
    </source>
</evidence>
<reference evidence="14" key="1">
    <citation type="submission" date="2020-05" db="UniProtKB">
        <authorList>
            <consortium name="EnsemblMetazoa"/>
        </authorList>
    </citation>
    <scope>IDENTIFICATION</scope>
    <source>
        <strain evidence="14">TTRI</strain>
    </source>
</reference>
<dbReference type="AlphaFoldDB" id="A0A1A9UR51"/>